<name>A0A1F7UTY5_9BACT</name>
<dbReference type="Gene3D" id="3.30.720.160">
    <property type="entry name" value="Bifunctional DNA primase/polymerase, N-terminal"/>
    <property type="match status" value="1"/>
</dbReference>
<evidence type="ECO:0008006" key="7">
    <source>
        <dbReference type="Google" id="ProtNLM"/>
    </source>
</evidence>
<dbReference type="SUPFAM" id="SSF56747">
    <property type="entry name" value="Prim-pol domain"/>
    <property type="match status" value="1"/>
</dbReference>
<evidence type="ECO:0000256" key="1">
    <source>
        <dbReference type="SAM" id="MobiDB-lite"/>
    </source>
</evidence>
<evidence type="ECO:0000313" key="5">
    <source>
        <dbReference type="EMBL" id="OGL81168.1"/>
    </source>
</evidence>
<gene>
    <name evidence="5" type="ORF">A3B21_02670</name>
</gene>
<proteinExistence type="predicted"/>
<protein>
    <recommendedName>
        <fullName evidence="7">DNA primase/polymerase bifunctional N-terminal domain-containing protein</fullName>
    </recommendedName>
</protein>
<dbReference type="CDD" id="cd04859">
    <property type="entry name" value="Prim_Pol"/>
    <property type="match status" value="1"/>
</dbReference>
<feature type="domain" description="AAA+ ATPase" evidence="2">
    <location>
        <begin position="273"/>
        <end position="452"/>
    </location>
</feature>
<evidence type="ECO:0000313" key="6">
    <source>
        <dbReference type="Proteomes" id="UP000176897"/>
    </source>
</evidence>
<dbReference type="EMBL" id="MGEJ01000009">
    <property type="protein sequence ID" value="OGL81168.1"/>
    <property type="molecule type" value="Genomic_DNA"/>
</dbReference>
<dbReference type="InterPro" id="IPR014820">
    <property type="entry name" value="PriCT_1"/>
</dbReference>
<feature type="domain" description="DNA primase/polymerase bifunctional N-terminal" evidence="4">
    <location>
        <begin position="13"/>
        <end position="163"/>
    </location>
</feature>
<feature type="region of interest" description="Disordered" evidence="1">
    <location>
        <begin position="587"/>
        <end position="633"/>
    </location>
</feature>
<dbReference type="SMART" id="SM00942">
    <property type="entry name" value="PriCT_1"/>
    <property type="match status" value="1"/>
</dbReference>
<dbReference type="Pfam" id="PF08708">
    <property type="entry name" value="PriCT_1"/>
    <property type="match status" value="1"/>
</dbReference>
<dbReference type="InterPro" id="IPR003593">
    <property type="entry name" value="AAA+_ATPase"/>
</dbReference>
<dbReference type="STRING" id="1802401.A3B21_02670"/>
<dbReference type="Proteomes" id="UP000176897">
    <property type="component" value="Unassembled WGS sequence"/>
</dbReference>
<dbReference type="Pfam" id="PF13481">
    <property type="entry name" value="AAA_25"/>
    <property type="match status" value="1"/>
</dbReference>
<feature type="domain" description="Primase C-terminal 1" evidence="3">
    <location>
        <begin position="178"/>
        <end position="240"/>
    </location>
</feature>
<feature type="compositionally biased region" description="Basic and acidic residues" evidence="1">
    <location>
        <begin position="621"/>
        <end position="633"/>
    </location>
</feature>
<dbReference type="InterPro" id="IPR027417">
    <property type="entry name" value="P-loop_NTPase"/>
</dbReference>
<sequence>MKMNMSQNLLKYALEYLQKGWSVFPVGKDKKPLLTEWKPFQTRKATEEEAREWWKIWPDANIGIVTGKISGITVVDVEVGGKIEGLPSTYTVKTGNGGWHFYYQHAEIGNKTRTRELTDIRGDGGFVVAPPSVTDYINKTGLRKGGAYELVADSDLAEFPIDLLPKGQEYASPLNPADYAGISEGSRNDKLHALACSVVQRFPEKQAWHFIQLTNEGYRPPLPAGEVRAIFQSALRLKIQKRERVGKRTALIRRLSDIQPEEIQWLWPERIALGKLTLLSGDPGLGKSLLTTTLAAYISKGFLWPIDKAEAPVGDVLLLSAEDDAADTIRPRLDAAQANCDKIHVLESIQEVNAEGETTRTMFSFRKDLQAIEELLQSLPACKLVAIDPVSAYLDGTDSHKNADIRALLAPLADLAARHNVAVVMVSHLNKNSGGNAMYRTMGTLAFVAAVRAAYIVTKDQENPARRLFMPVKNNLAKDIGGLAYSIITAENGAPVIVWESEPVSITADEALAIPEQNEEHTATDEAIDFLRELLANGEMEATEVKKEAKQAGINDKPLRRAREKMGIKPKKADFSGGWKWALPSYEDAQSAQDARTKERAPSAGRGPLGERSGDGLLKMVNEHLDPNAKYID</sequence>
<evidence type="ECO:0000259" key="2">
    <source>
        <dbReference type="SMART" id="SM00382"/>
    </source>
</evidence>
<comment type="caution">
    <text evidence="5">The sequence shown here is derived from an EMBL/GenBank/DDBJ whole genome shotgun (WGS) entry which is preliminary data.</text>
</comment>
<dbReference type="Gene3D" id="3.40.50.300">
    <property type="entry name" value="P-loop containing nucleotide triphosphate hydrolases"/>
    <property type="match status" value="1"/>
</dbReference>
<evidence type="ECO:0000259" key="3">
    <source>
        <dbReference type="SMART" id="SM00942"/>
    </source>
</evidence>
<reference evidence="5 6" key="1">
    <citation type="journal article" date="2016" name="Nat. Commun.">
        <title>Thousands of microbial genomes shed light on interconnected biogeochemical processes in an aquifer system.</title>
        <authorList>
            <person name="Anantharaman K."/>
            <person name="Brown C.T."/>
            <person name="Hug L.A."/>
            <person name="Sharon I."/>
            <person name="Castelle C.J."/>
            <person name="Probst A.J."/>
            <person name="Thomas B.C."/>
            <person name="Singh A."/>
            <person name="Wilkins M.J."/>
            <person name="Karaoz U."/>
            <person name="Brodie E.L."/>
            <person name="Williams K.H."/>
            <person name="Hubbard S.S."/>
            <person name="Banfield J.F."/>
        </authorList>
    </citation>
    <scope>NUCLEOTIDE SEQUENCE [LARGE SCALE GENOMIC DNA]</scope>
</reference>
<dbReference type="SMART" id="SM00382">
    <property type="entry name" value="AAA"/>
    <property type="match status" value="1"/>
</dbReference>
<dbReference type="Pfam" id="PF09250">
    <property type="entry name" value="Prim-Pol"/>
    <property type="match status" value="1"/>
</dbReference>
<dbReference type="AlphaFoldDB" id="A0A1F7UTY5"/>
<dbReference type="SMART" id="SM00943">
    <property type="entry name" value="Prim-Pol"/>
    <property type="match status" value="1"/>
</dbReference>
<accession>A0A1F7UTY5</accession>
<evidence type="ECO:0000259" key="4">
    <source>
        <dbReference type="SMART" id="SM00943"/>
    </source>
</evidence>
<dbReference type="SUPFAM" id="SSF52540">
    <property type="entry name" value="P-loop containing nucleoside triphosphate hydrolases"/>
    <property type="match status" value="1"/>
</dbReference>
<dbReference type="InterPro" id="IPR015330">
    <property type="entry name" value="DNA_primase/pol_bifunc_N"/>
</dbReference>
<organism evidence="5 6">
    <name type="scientific">Candidatus Uhrbacteria bacterium RIFCSPLOWO2_01_FULL_47_24</name>
    <dbReference type="NCBI Taxonomy" id="1802401"/>
    <lineage>
        <taxon>Bacteria</taxon>
        <taxon>Candidatus Uhriibacteriota</taxon>
    </lineage>
</organism>